<dbReference type="Pfam" id="PF06551">
    <property type="entry name" value="DUF1120"/>
    <property type="match status" value="1"/>
</dbReference>
<dbReference type="EMBL" id="CTKE01000005">
    <property type="protein sequence ID" value="CQI88878.1"/>
    <property type="molecule type" value="Genomic_DNA"/>
</dbReference>
<dbReference type="Proteomes" id="UP000042054">
    <property type="component" value="Unassembled WGS sequence"/>
</dbReference>
<protein>
    <submittedName>
        <fullName evidence="2">Beta-fimbriae major subunit</fullName>
    </submittedName>
</protein>
<organism evidence="2 3">
    <name type="scientific">Yersinia rohdei</name>
    <dbReference type="NCBI Taxonomy" id="29485"/>
    <lineage>
        <taxon>Bacteria</taxon>
        <taxon>Pseudomonadati</taxon>
        <taxon>Pseudomonadota</taxon>
        <taxon>Gammaproteobacteria</taxon>
        <taxon>Enterobacterales</taxon>
        <taxon>Yersiniaceae</taxon>
        <taxon>Yersinia</taxon>
    </lineage>
</organism>
<evidence type="ECO:0000313" key="3">
    <source>
        <dbReference type="Proteomes" id="UP000042054"/>
    </source>
</evidence>
<keyword evidence="1" id="KW-0732">Signal</keyword>
<dbReference type="InterPro" id="IPR010546">
    <property type="entry name" value="DUF1120"/>
</dbReference>
<dbReference type="AlphaFoldDB" id="A0A0U1HR19"/>
<name>A0A0U1HR19_YERRO</name>
<sequence length="220" mass="23185">MVEARLEYKMKKQLTVLAFLILCATAAHAAPPTAELKVKGEIGVPACNINAPDNGVYNFGNISSTQIKSGTTTTGLPKMSKSWTIICDASTYLNVTPIDNRAATASSTETKARFGLGSINGNGKIGFYWVALSNAKVDNQPSNLYYTSTNAFTSVGTSANLWSGSITGWASAANTQTAGKVFSADFEVEPVLAGVTDMKGTITEDIKIDGSLTMNFAFGI</sequence>
<evidence type="ECO:0000313" key="2">
    <source>
        <dbReference type="EMBL" id="CQI88878.1"/>
    </source>
</evidence>
<reference evidence="2 3" key="1">
    <citation type="submission" date="2015-03" db="EMBL/GenBank/DDBJ databases">
        <authorList>
            <person name="Murphy D."/>
        </authorList>
    </citation>
    <scope>NUCLEOTIDE SEQUENCE [LARGE SCALE GENOMIC DNA]</scope>
    <source>
        <strain evidence="2 3">68/02</strain>
    </source>
</reference>
<evidence type="ECO:0000256" key="1">
    <source>
        <dbReference type="SAM" id="SignalP"/>
    </source>
</evidence>
<feature type="signal peptide" evidence="1">
    <location>
        <begin position="1"/>
        <end position="29"/>
    </location>
</feature>
<dbReference type="OrthoDB" id="6637768at2"/>
<proteinExistence type="predicted"/>
<feature type="chain" id="PRO_5006709342" evidence="1">
    <location>
        <begin position="30"/>
        <end position="220"/>
    </location>
</feature>
<gene>
    <name evidence="2" type="ORF">ERS008555_01229</name>
</gene>
<accession>A0A0U1HR19</accession>